<dbReference type="EMBL" id="WKJZ01000001">
    <property type="protein sequence ID" value="MVW75164.1"/>
    <property type="molecule type" value="Genomic_DNA"/>
</dbReference>
<dbReference type="RefSeq" id="WP_160344078.1">
    <property type="nucleotide sequence ID" value="NZ_WKJZ01000001.1"/>
</dbReference>
<dbReference type="InterPro" id="IPR018967">
    <property type="entry name" value="FeS-contain_CDGSH-typ"/>
</dbReference>
<organism evidence="7 8">
    <name type="scientific">Pseudomonas xionganensis</name>
    <dbReference type="NCBI Taxonomy" id="2654845"/>
    <lineage>
        <taxon>Bacteria</taxon>
        <taxon>Pseudomonadati</taxon>
        <taxon>Pseudomonadota</taxon>
        <taxon>Gammaproteobacteria</taxon>
        <taxon>Pseudomonadales</taxon>
        <taxon>Pseudomonadaceae</taxon>
        <taxon>Pseudomonas</taxon>
    </lineage>
</organism>
<gene>
    <name evidence="7" type="ORF">GJV18_07525</name>
</gene>
<dbReference type="Proteomes" id="UP000429555">
    <property type="component" value="Unassembled WGS sequence"/>
</dbReference>
<feature type="domain" description="Iron-binding zinc finger CDGSH type" evidence="6">
    <location>
        <begin position="70"/>
        <end position="93"/>
    </location>
</feature>
<dbReference type="Pfam" id="PF09360">
    <property type="entry name" value="zf-CDGSH"/>
    <property type="match status" value="1"/>
</dbReference>
<keyword evidence="4" id="KW-0411">Iron-sulfur</keyword>
<evidence type="ECO:0000256" key="5">
    <source>
        <dbReference type="SAM" id="MobiDB-lite"/>
    </source>
</evidence>
<comment type="caution">
    <text evidence="7">The sequence shown here is derived from an EMBL/GenBank/DDBJ whole genome shotgun (WGS) entry which is preliminary data.</text>
</comment>
<reference evidence="7 8" key="1">
    <citation type="submission" date="2019-11" db="EMBL/GenBank/DDBJ databases">
        <title>Pseudomonas flavidum sp. nov., isolated from Baiyang Lake.</title>
        <authorList>
            <person name="Zhao Y."/>
        </authorList>
    </citation>
    <scope>NUCLEOTIDE SEQUENCE [LARGE SCALE GENOMIC DNA]</scope>
    <source>
        <strain evidence="8">R-22-3 w-18</strain>
    </source>
</reference>
<keyword evidence="1" id="KW-0001">2Fe-2S</keyword>
<dbReference type="GO" id="GO:0046872">
    <property type="term" value="F:metal ion binding"/>
    <property type="evidence" value="ECO:0007669"/>
    <property type="project" value="UniProtKB-KW"/>
</dbReference>
<dbReference type="AlphaFoldDB" id="A0A6I4KSU3"/>
<dbReference type="Gene3D" id="3.40.5.90">
    <property type="entry name" value="CDGSH iron-sulfur domain, mitoNEET-type"/>
    <property type="match status" value="1"/>
</dbReference>
<proteinExistence type="predicted"/>
<accession>A0A6I4KSU3</accession>
<dbReference type="GO" id="GO:0051537">
    <property type="term" value="F:2 iron, 2 sulfur cluster binding"/>
    <property type="evidence" value="ECO:0007669"/>
    <property type="project" value="UniProtKB-KW"/>
</dbReference>
<keyword evidence="3" id="KW-0408">Iron</keyword>
<keyword evidence="2" id="KW-0479">Metal-binding</keyword>
<evidence type="ECO:0000256" key="4">
    <source>
        <dbReference type="ARBA" id="ARBA00023014"/>
    </source>
</evidence>
<dbReference type="InterPro" id="IPR042216">
    <property type="entry name" value="MitoNEET_CISD"/>
</dbReference>
<name>A0A6I4KSU3_9PSED</name>
<feature type="region of interest" description="Disordered" evidence="5">
    <location>
        <begin position="1"/>
        <end position="34"/>
    </location>
</feature>
<evidence type="ECO:0000256" key="1">
    <source>
        <dbReference type="ARBA" id="ARBA00022714"/>
    </source>
</evidence>
<evidence type="ECO:0000313" key="8">
    <source>
        <dbReference type="Proteomes" id="UP000429555"/>
    </source>
</evidence>
<dbReference type="GO" id="GO:0005737">
    <property type="term" value="C:cytoplasm"/>
    <property type="evidence" value="ECO:0007669"/>
    <property type="project" value="UniProtKB-ARBA"/>
</dbReference>
<keyword evidence="8" id="KW-1185">Reference proteome</keyword>
<sequence length="111" mass="12204">MPGSGLTDKTEAFPVSAGARKAAPSSPEPLLPEVRQVNPGETHLLCRCGRSPRLPDCPVDCTAGLRLEPARQQFLLLCRCGRSRQLPYCDGRHARPAPGLAARWRRFWSGR</sequence>
<evidence type="ECO:0000313" key="7">
    <source>
        <dbReference type="EMBL" id="MVW75164.1"/>
    </source>
</evidence>
<protein>
    <submittedName>
        <fullName evidence="7">CDGSH iron-sulfur domain-containing protein</fullName>
    </submittedName>
</protein>
<evidence type="ECO:0000256" key="3">
    <source>
        <dbReference type="ARBA" id="ARBA00023004"/>
    </source>
</evidence>
<evidence type="ECO:0000256" key="2">
    <source>
        <dbReference type="ARBA" id="ARBA00022723"/>
    </source>
</evidence>
<evidence type="ECO:0000259" key="6">
    <source>
        <dbReference type="Pfam" id="PF09360"/>
    </source>
</evidence>